<dbReference type="Gene3D" id="3.40.50.150">
    <property type="entry name" value="Vaccinia Virus protein VP39"/>
    <property type="match status" value="1"/>
</dbReference>
<dbReference type="GO" id="GO:0032259">
    <property type="term" value="P:methylation"/>
    <property type="evidence" value="ECO:0007669"/>
    <property type="project" value="UniProtKB-KW"/>
</dbReference>
<feature type="domain" description="O-methyltransferase C-terminal" evidence="5">
    <location>
        <begin position="159"/>
        <end position="361"/>
    </location>
</feature>
<keyword evidence="2" id="KW-0808">Transferase</keyword>
<keyword evidence="3" id="KW-0949">S-adenosyl-L-methionine</keyword>
<dbReference type="EMBL" id="CAJVRL010000084">
    <property type="protein sequence ID" value="CAG8958658.1"/>
    <property type="molecule type" value="Genomic_DNA"/>
</dbReference>
<dbReference type="OrthoDB" id="2410195at2759"/>
<feature type="active site" description="Proton acceptor" evidence="4">
    <location>
        <position position="292"/>
    </location>
</feature>
<comment type="caution">
    <text evidence="7">The sequence shown here is derived from an EMBL/GenBank/DDBJ whole genome shotgun (WGS) entry which is preliminary data.</text>
</comment>
<evidence type="ECO:0000313" key="7">
    <source>
        <dbReference type="EMBL" id="CAG8958658.1"/>
    </source>
</evidence>
<dbReference type="InterPro" id="IPR016461">
    <property type="entry name" value="COMT-like"/>
</dbReference>
<dbReference type="PANTHER" id="PTHR43712:SF4">
    <property type="entry name" value="O-METHYLTRANSFERASE DOMAIN-CONTAINING PROTEIN"/>
    <property type="match status" value="1"/>
</dbReference>
<dbReference type="PANTHER" id="PTHR43712">
    <property type="entry name" value="PUTATIVE (AFU_ORTHOLOGUE AFUA_4G14580)-RELATED"/>
    <property type="match status" value="1"/>
</dbReference>
<reference evidence="7" key="1">
    <citation type="submission" date="2021-07" db="EMBL/GenBank/DDBJ databases">
        <authorList>
            <person name="Durling M."/>
        </authorList>
    </citation>
    <scope>NUCLEOTIDE SEQUENCE</scope>
</reference>
<dbReference type="PROSITE" id="PS51683">
    <property type="entry name" value="SAM_OMT_II"/>
    <property type="match status" value="1"/>
</dbReference>
<dbReference type="PIRSF" id="PIRSF005739">
    <property type="entry name" value="O-mtase"/>
    <property type="match status" value="1"/>
</dbReference>
<evidence type="ECO:0000313" key="8">
    <source>
        <dbReference type="Proteomes" id="UP000696280"/>
    </source>
</evidence>
<dbReference type="InterPro" id="IPR012967">
    <property type="entry name" value="COMT_dimerisation"/>
</dbReference>
<dbReference type="Pfam" id="PF08100">
    <property type="entry name" value="Dimerisation"/>
    <property type="match status" value="1"/>
</dbReference>
<accession>A0A9N9PXA2</accession>
<dbReference type="SUPFAM" id="SSF46785">
    <property type="entry name" value="Winged helix' DNA-binding domain"/>
    <property type="match status" value="1"/>
</dbReference>
<keyword evidence="8" id="KW-1185">Reference proteome</keyword>
<protein>
    <recommendedName>
        <fullName evidence="9">O-methyltransferase domain-containing protein</fullName>
    </recommendedName>
</protein>
<gene>
    <name evidence="7" type="ORF">HYFRA_00011499</name>
</gene>
<evidence type="ECO:0000259" key="6">
    <source>
        <dbReference type="Pfam" id="PF08100"/>
    </source>
</evidence>
<dbReference type="AlphaFoldDB" id="A0A9N9PXA2"/>
<sequence>MSTIESLLSQLAEAVKTADPSLRHQLSGQLHRLASSISTPRQLMHHYGYSYTDQVVARIASDLNIFTILVENDGPIKTEEVAIKTNADHALIDRILRHLASTYTIEEVGVSTFSANDATRLLASPAGKGNIMFGFNTMNKAFQELPDYLKETGYKNPEQVMDTAFNRAFKTKEQFFPFIQKDPETIRFFYPSLIAHQSPVTWTSVFPLHERLKDADQNAPLFVDVGGGHGYQCAAFRKATEERFSGRVINQDLPGTLAAAPKYENIEMMAQNFYEKQQIQGAKIYYIRQCLHDLPDKEATQVLQQIRDAMSLNSILLIDELVIPDTGASPFSMQLDFTMMAFFSSTERTVSHWEILLGQVGLNLSQVHRYDTSLEYSILEVIATRK</sequence>
<dbReference type="Gene3D" id="1.10.10.10">
    <property type="entry name" value="Winged helix-like DNA-binding domain superfamily/Winged helix DNA-binding domain"/>
    <property type="match status" value="1"/>
</dbReference>
<dbReference type="SUPFAM" id="SSF53335">
    <property type="entry name" value="S-adenosyl-L-methionine-dependent methyltransferases"/>
    <property type="match status" value="1"/>
</dbReference>
<dbReference type="InterPro" id="IPR029063">
    <property type="entry name" value="SAM-dependent_MTases_sf"/>
</dbReference>
<dbReference type="Pfam" id="PF00891">
    <property type="entry name" value="Methyltransf_2"/>
    <property type="match status" value="1"/>
</dbReference>
<dbReference type="GO" id="GO:0008171">
    <property type="term" value="F:O-methyltransferase activity"/>
    <property type="evidence" value="ECO:0007669"/>
    <property type="project" value="InterPro"/>
</dbReference>
<evidence type="ECO:0000256" key="3">
    <source>
        <dbReference type="ARBA" id="ARBA00022691"/>
    </source>
</evidence>
<organism evidence="7 8">
    <name type="scientific">Hymenoscyphus fraxineus</name>
    <dbReference type="NCBI Taxonomy" id="746836"/>
    <lineage>
        <taxon>Eukaryota</taxon>
        <taxon>Fungi</taxon>
        <taxon>Dikarya</taxon>
        <taxon>Ascomycota</taxon>
        <taxon>Pezizomycotina</taxon>
        <taxon>Leotiomycetes</taxon>
        <taxon>Helotiales</taxon>
        <taxon>Helotiaceae</taxon>
        <taxon>Hymenoscyphus</taxon>
    </lineage>
</organism>
<dbReference type="InterPro" id="IPR001077">
    <property type="entry name" value="COMT_C"/>
</dbReference>
<dbReference type="InterPro" id="IPR036390">
    <property type="entry name" value="WH_DNA-bd_sf"/>
</dbReference>
<dbReference type="GO" id="GO:0046983">
    <property type="term" value="F:protein dimerization activity"/>
    <property type="evidence" value="ECO:0007669"/>
    <property type="project" value="InterPro"/>
</dbReference>
<evidence type="ECO:0000256" key="1">
    <source>
        <dbReference type="ARBA" id="ARBA00022603"/>
    </source>
</evidence>
<proteinExistence type="predicted"/>
<evidence type="ECO:0000259" key="5">
    <source>
        <dbReference type="Pfam" id="PF00891"/>
    </source>
</evidence>
<dbReference type="Proteomes" id="UP000696280">
    <property type="component" value="Unassembled WGS sequence"/>
</dbReference>
<evidence type="ECO:0000256" key="4">
    <source>
        <dbReference type="PIRSR" id="PIRSR005739-1"/>
    </source>
</evidence>
<dbReference type="InterPro" id="IPR036388">
    <property type="entry name" value="WH-like_DNA-bd_sf"/>
</dbReference>
<feature type="domain" description="O-methyltransferase dimerisation" evidence="6">
    <location>
        <begin position="55"/>
        <end position="106"/>
    </location>
</feature>
<keyword evidence="1" id="KW-0489">Methyltransferase</keyword>
<evidence type="ECO:0008006" key="9">
    <source>
        <dbReference type="Google" id="ProtNLM"/>
    </source>
</evidence>
<evidence type="ECO:0000256" key="2">
    <source>
        <dbReference type="ARBA" id="ARBA00022679"/>
    </source>
</evidence>
<name>A0A9N9PXA2_9HELO</name>